<evidence type="ECO:0000256" key="1">
    <source>
        <dbReference type="ARBA" id="ARBA00004477"/>
    </source>
</evidence>
<keyword evidence="6 11" id="KW-0808">Transferase</keyword>
<evidence type="ECO:0000256" key="11">
    <source>
        <dbReference type="RuleBase" id="RU363112"/>
    </source>
</evidence>
<feature type="transmembrane region" description="Helical" evidence="11">
    <location>
        <begin position="237"/>
        <end position="261"/>
    </location>
</feature>
<comment type="function">
    <text evidence="11">Mannosyltransferase involved in glycosylphosphatidylinositol-anchor biosynthesis.</text>
</comment>
<evidence type="ECO:0000256" key="8">
    <source>
        <dbReference type="ARBA" id="ARBA00022824"/>
    </source>
</evidence>
<dbReference type="InterPro" id="IPR007315">
    <property type="entry name" value="PIG-V/Gpi18"/>
</dbReference>
<organism evidence="12 13">
    <name type="scientific">Polyplax serrata</name>
    <name type="common">Common mouse louse</name>
    <dbReference type="NCBI Taxonomy" id="468196"/>
    <lineage>
        <taxon>Eukaryota</taxon>
        <taxon>Metazoa</taxon>
        <taxon>Ecdysozoa</taxon>
        <taxon>Arthropoda</taxon>
        <taxon>Hexapoda</taxon>
        <taxon>Insecta</taxon>
        <taxon>Pterygota</taxon>
        <taxon>Neoptera</taxon>
        <taxon>Paraneoptera</taxon>
        <taxon>Psocodea</taxon>
        <taxon>Troctomorpha</taxon>
        <taxon>Phthiraptera</taxon>
        <taxon>Anoplura</taxon>
        <taxon>Polyplacidae</taxon>
        <taxon>Polyplax</taxon>
    </lineage>
</organism>
<feature type="transmembrane region" description="Helical" evidence="11">
    <location>
        <begin position="287"/>
        <end position="308"/>
    </location>
</feature>
<comment type="caution">
    <text evidence="12">The sequence shown here is derived from an EMBL/GenBank/DDBJ whole genome shotgun (WGS) entry which is preliminary data.</text>
</comment>
<keyword evidence="5 11" id="KW-0328">Glycosyltransferase</keyword>
<keyword evidence="7 11" id="KW-0812">Transmembrane</keyword>
<feature type="transmembrane region" description="Helical" evidence="11">
    <location>
        <begin position="329"/>
        <end position="347"/>
    </location>
</feature>
<dbReference type="PANTHER" id="PTHR12468">
    <property type="entry name" value="GPI MANNOSYLTRANSFERASE 2"/>
    <property type="match status" value="1"/>
</dbReference>
<feature type="transmembrane region" description="Helical" evidence="11">
    <location>
        <begin position="157"/>
        <end position="179"/>
    </location>
</feature>
<feature type="transmembrane region" description="Helical" evidence="11">
    <location>
        <begin position="123"/>
        <end position="145"/>
    </location>
</feature>
<accession>A0AAN8SDU0</accession>
<evidence type="ECO:0000313" key="12">
    <source>
        <dbReference type="EMBL" id="KAK6644089.1"/>
    </source>
</evidence>
<keyword evidence="10 11" id="KW-0472">Membrane</keyword>
<proteinExistence type="inferred from homology"/>
<evidence type="ECO:0000256" key="2">
    <source>
        <dbReference type="ARBA" id="ARBA00004687"/>
    </source>
</evidence>
<name>A0AAN8SDU0_POLSC</name>
<comment type="subcellular location">
    <subcellularLocation>
        <location evidence="1 11">Endoplasmic reticulum membrane</location>
        <topology evidence="1 11">Multi-pass membrane protein</topology>
    </subcellularLocation>
</comment>
<dbReference type="Proteomes" id="UP001372834">
    <property type="component" value="Unassembled WGS sequence"/>
</dbReference>
<dbReference type="GO" id="GO:0004376">
    <property type="term" value="F:GPI mannosyltransferase activity"/>
    <property type="evidence" value="ECO:0007669"/>
    <property type="project" value="InterPro"/>
</dbReference>
<feature type="transmembrane region" description="Helical" evidence="11">
    <location>
        <begin position="468"/>
        <end position="487"/>
    </location>
</feature>
<dbReference type="GO" id="GO:0000009">
    <property type="term" value="F:alpha-1,6-mannosyltransferase activity"/>
    <property type="evidence" value="ECO:0007669"/>
    <property type="project" value="InterPro"/>
</dbReference>
<keyword evidence="4 11" id="KW-0337">GPI-anchor biosynthesis</keyword>
<gene>
    <name evidence="12" type="ORF">RUM43_000355</name>
</gene>
<sequence length="488" mass="56876">MAFSLEEKIKHFAISSRVGIIVLQCVANALIPDHNAGVFQKPLAGNASRFDAFVDFTLGGLTRWDGQYFLHVAQYGYTYENTLAFFPLFPLLIRELSYLLLFFTNELSARLFPQLENIMSLHSALIIVSVLFNNFLFVQTALVLYRLTCQVLRSEKLAFLSAILFCVNPASIFFSAVYSESLYCFLTFYGLLRLEMKNSVVTYLAIGLTGAVRSNGLINLGFIAYKYFKIRITTKVSFLFNFIFISGAFLSVFPFVFYQLYCYVKFCSGKSVHIPDFLYQHGVSNDFVFPGNFTAWCTQPFPMAYTYVQKRYWNVDFLSYYELKQLPNFLLALPVIHIVLWGCYEFAKRYKLLLLHLGFYDNPGTDLHLYAFPYVLHGFALTIFAILMIHIQVTTRLLCSSSPLPYWFSARIFSHSMKDPVQTEIFRKLRRQKKSLEYYREPEESNKSRWKTFLSTETFNGYSWFIKWYFLGYYFIGTVLFSNHLPWT</sequence>
<feature type="transmembrane region" description="Helical" evidence="11">
    <location>
        <begin position="367"/>
        <end position="389"/>
    </location>
</feature>
<dbReference type="AlphaFoldDB" id="A0AAN8SDU0"/>
<dbReference type="GO" id="GO:0031501">
    <property type="term" value="C:mannosyltransferase complex"/>
    <property type="evidence" value="ECO:0007669"/>
    <property type="project" value="TreeGrafter"/>
</dbReference>
<protein>
    <recommendedName>
        <fullName evidence="11">GPI mannosyltransferase 2</fullName>
        <ecNumber evidence="11">2.4.1.-</ecNumber>
    </recommendedName>
</protein>
<evidence type="ECO:0000256" key="9">
    <source>
        <dbReference type="ARBA" id="ARBA00022989"/>
    </source>
</evidence>
<dbReference type="PANTHER" id="PTHR12468:SF2">
    <property type="entry name" value="GPI MANNOSYLTRANSFERASE 2"/>
    <property type="match status" value="1"/>
</dbReference>
<evidence type="ECO:0000256" key="3">
    <source>
        <dbReference type="ARBA" id="ARBA00008698"/>
    </source>
</evidence>
<evidence type="ECO:0000256" key="4">
    <source>
        <dbReference type="ARBA" id="ARBA00022502"/>
    </source>
</evidence>
<dbReference type="EC" id="2.4.1.-" evidence="11"/>
<feature type="transmembrane region" description="Helical" evidence="11">
    <location>
        <begin position="199"/>
        <end position="225"/>
    </location>
</feature>
<keyword evidence="8 11" id="KW-0256">Endoplasmic reticulum</keyword>
<evidence type="ECO:0000313" key="13">
    <source>
        <dbReference type="Proteomes" id="UP001372834"/>
    </source>
</evidence>
<evidence type="ECO:0000256" key="10">
    <source>
        <dbReference type="ARBA" id="ARBA00023136"/>
    </source>
</evidence>
<evidence type="ECO:0000256" key="6">
    <source>
        <dbReference type="ARBA" id="ARBA00022679"/>
    </source>
</evidence>
<dbReference type="GO" id="GO:0005789">
    <property type="term" value="C:endoplasmic reticulum membrane"/>
    <property type="evidence" value="ECO:0007669"/>
    <property type="project" value="UniProtKB-SubCell"/>
</dbReference>
<evidence type="ECO:0000256" key="5">
    <source>
        <dbReference type="ARBA" id="ARBA00022676"/>
    </source>
</evidence>
<feature type="transmembrane region" description="Helical" evidence="11">
    <location>
        <begin position="83"/>
        <end position="103"/>
    </location>
</feature>
<dbReference type="EMBL" id="JAWJWE010000001">
    <property type="protein sequence ID" value="KAK6644089.1"/>
    <property type="molecule type" value="Genomic_DNA"/>
</dbReference>
<dbReference type="GO" id="GO:0006506">
    <property type="term" value="P:GPI anchor biosynthetic process"/>
    <property type="evidence" value="ECO:0007669"/>
    <property type="project" value="UniProtKB-KW"/>
</dbReference>
<comment type="similarity">
    <text evidence="3 11">Belongs to the PIGV family.</text>
</comment>
<dbReference type="Pfam" id="PF04188">
    <property type="entry name" value="Mannosyl_trans2"/>
    <property type="match status" value="1"/>
</dbReference>
<evidence type="ECO:0000256" key="7">
    <source>
        <dbReference type="ARBA" id="ARBA00022692"/>
    </source>
</evidence>
<keyword evidence="9 11" id="KW-1133">Transmembrane helix</keyword>
<comment type="pathway">
    <text evidence="2 11">Glycolipid biosynthesis; glycosylphosphatidylinositol-anchor biosynthesis.</text>
</comment>
<reference evidence="12 13" key="1">
    <citation type="submission" date="2023-10" db="EMBL/GenBank/DDBJ databases">
        <title>Genomes of two closely related lineages of the louse Polyplax serrata with different host specificities.</title>
        <authorList>
            <person name="Martinu J."/>
            <person name="Tarabai H."/>
            <person name="Stefka J."/>
            <person name="Hypsa V."/>
        </authorList>
    </citation>
    <scope>NUCLEOTIDE SEQUENCE [LARGE SCALE GENOMIC DNA]</scope>
    <source>
        <strain evidence="12">HR10_N</strain>
    </source>
</reference>